<proteinExistence type="predicted"/>
<sequence>MCMVLGTNVVSLVFRMGSGMMSLSSFQRWLFGLSPAKGTVGLGDAAAAVALVVQAADLGQLPDEPDDQLPAELGQAGPFSPRTTGEQLARAANKSEEKVGESRLAMSSIVYRLYS</sequence>
<keyword evidence="3" id="KW-1185">Reference proteome</keyword>
<accession>A0AAD4BXW9</accession>
<dbReference type="EMBL" id="WHUW01000009">
    <property type="protein sequence ID" value="KAF8442235.1"/>
    <property type="molecule type" value="Genomic_DNA"/>
</dbReference>
<comment type="caution">
    <text evidence="2">The sequence shown here is derived from an EMBL/GenBank/DDBJ whole genome shotgun (WGS) entry which is preliminary data.</text>
</comment>
<evidence type="ECO:0000313" key="3">
    <source>
        <dbReference type="Proteomes" id="UP001194468"/>
    </source>
</evidence>
<name>A0AAD4BXW9_BOLED</name>
<dbReference type="Proteomes" id="UP001194468">
    <property type="component" value="Unassembled WGS sequence"/>
</dbReference>
<evidence type="ECO:0000256" key="1">
    <source>
        <dbReference type="SAM" id="MobiDB-lite"/>
    </source>
</evidence>
<gene>
    <name evidence="2" type="ORF">L210DRAFT_936056</name>
</gene>
<evidence type="ECO:0000313" key="2">
    <source>
        <dbReference type="EMBL" id="KAF8442235.1"/>
    </source>
</evidence>
<reference evidence="2" key="2">
    <citation type="journal article" date="2020" name="Nat. Commun.">
        <title>Large-scale genome sequencing of mycorrhizal fungi provides insights into the early evolution of symbiotic traits.</title>
        <authorList>
            <person name="Miyauchi S."/>
            <person name="Kiss E."/>
            <person name="Kuo A."/>
            <person name="Drula E."/>
            <person name="Kohler A."/>
            <person name="Sanchez-Garcia M."/>
            <person name="Morin E."/>
            <person name="Andreopoulos B."/>
            <person name="Barry K.W."/>
            <person name="Bonito G."/>
            <person name="Buee M."/>
            <person name="Carver A."/>
            <person name="Chen C."/>
            <person name="Cichocki N."/>
            <person name="Clum A."/>
            <person name="Culley D."/>
            <person name="Crous P.W."/>
            <person name="Fauchery L."/>
            <person name="Girlanda M."/>
            <person name="Hayes R.D."/>
            <person name="Keri Z."/>
            <person name="LaButti K."/>
            <person name="Lipzen A."/>
            <person name="Lombard V."/>
            <person name="Magnuson J."/>
            <person name="Maillard F."/>
            <person name="Murat C."/>
            <person name="Nolan M."/>
            <person name="Ohm R.A."/>
            <person name="Pangilinan J."/>
            <person name="Pereira M.F."/>
            <person name="Perotto S."/>
            <person name="Peter M."/>
            <person name="Pfister S."/>
            <person name="Riley R."/>
            <person name="Sitrit Y."/>
            <person name="Stielow J.B."/>
            <person name="Szollosi G."/>
            <person name="Zifcakova L."/>
            <person name="Stursova M."/>
            <person name="Spatafora J.W."/>
            <person name="Tedersoo L."/>
            <person name="Vaario L.M."/>
            <person name="Yamada A."/>
            <person name="Yan M."/>
            <person name="Wang P."/>
            <person name="Xu J."/>
            <person name="Bruns T."/>
            <person name="Baldrian P."/>
            <person name="Vilgalys R."/>
            <person name="Dunand C."/>
            <person name="Henrissat B."/>
            <person name="Grigoriev I.V."/>
            <person name="Hibbett D."/>
            <person name="Nagy L.G."/>
            <person name="Martin F.M."/>
        </authorList>
    </citation>
    <scope>NUCLEOTIDE SEQUENCE</scope>
    <source>
        <strain evidence="2">BED1</strain>
    </source>
</reference>
<protein>
    <submittedName>
        <fullName evidence="2">Uncharacterized protein</fullName>
    </submittedName>
</protein>
<organism evidence="2 3">
    <name type="scientific">Boletus edulis BED1</name>
    <dbReference type="NCBI Taxonomy" id="1328754"/>
    <lineage>
        <taxon>Eukaryota</taxon>
        <taxon>Fungi</taxon>
        <taxon>Dikarya</taxon>
        <taxon>Basidiomycota</taxon>
        <taxon>Agaricomycotina</taxon>
        <taxon>Agaricomycetes</taxon>
        <taxon>Agaricomycetidae</taxon>
        <taxon>Boletales</taxon>
        <taxon>Boletineae</taxon>
        <taxon>Boletaceae</taxon>
        <taxon>Boletoideae</taxon>
        <taxon>Boletus</taxon>
    </lineage>
</organism>
<feature type="region of interest" description="Disordered" evidence="1">
    <location>
        <begin position="63"/>
        <end position="95"/>
    </location>
</feature>
<dbReference type="AlphaFoldDB" id="A0AAD4BXW9"/>
<reference evidence="2" key="1">
    <citation type="submission" date="2019-10" db="EMBL/GenBank/DDBJ databases">
        <authorList>
            <consortium name="DOE Joint Genome Institute"/>
            <person name="Kuo A."/>
            <person name="Miyauchi S."/>
            <person name="Kiss E."/>
            <person name="Drula E."/>
            <person name="Kohler A."/>
            <person name="Sanchez-Garcia M."/>
            <person name="Andreopoulos B."/>
            <person name="Barry K.W."/>
            <person name="Bonito G."/>
            <person name="Buee M."/>
            <person name="Carver A."/>
            <person name="Chen C."/>
            <person name="Cichocki N."/>
            <person name="Clum A."/>
            <person name="Culley D."/>
            <person name="Crous P.W."/>
            <person name="Fauchery L."/>
            <person name="Girlanda M."/>
            <person name="Hayes R."/>
            <person name="Keri Z."/>
            <person name="LaButti K."/>
            <person name="Lipzen A."/>
            <person name="Lombard V."/>
            <person name="Magnuson J."/>
            <person name="Maillard F."/>
            <person name="Morin E."/>
            <person name="Murat C."/>
            <person name="Nolan M."/>
            <person name="Ohm R."/>
            <person name="Pangilinan J."/>
            <person name="Pereira M."/>
            <person name="Perotto S."/>
            <person name="Peter M."/>
            <person name="Riley R."/>
            <person name="Sitrit Y."/>
            <person name="Stielow B."/>
            <person name="Szollosi G."/>
            <person name="Zifcakova L."/>
            <person name="Stursova M."/>
            <person name="Spatafora J.W."/>
            <person name="Tedersoo L."/>
            <person name="Vaario L.-M."/>
            <person name="Yamada A."/>
            <person name="Yan M."/>
            <person name="Wang P."/>
            <person name="Xu J."/>
            <person name="Bruns T."/>
            <person name="Baldrian P."/>
            <person name="Vilgalys R."/>
            <person name="Henrissat B."/>
            <person name="Grigoriev I.V."/>
            <person name="Hibbett D."/>
            <person name="Nagy L.G."/>
            <person name="Martin F.M."/>
        </authorList>
    </citation>
    <scope>NUCLEOTIDE SEQUENCE</scope>
    <source>
        <strain evidence="2">BED1</strain>
    </source>
</reference>